<accession>B3ELN5</accession>
<sequence>MLRFLLVVIVLFLLLRAIMRFFAGRFLRQQWPFGSFNPGSGKAASSSGVTEEADFEVIETNVNKNESSTA</sequence>
<evidence type="ECO:0000313" key="1">
    <source>
        <dbReference type="EMBL" id="ACE03364.1"/>
    </source>
</evidence>
<dbReference type="EMBL" id="CP001101">
    <property type="protein sequence ID" value="ACE03364.1"/>
    <property type="molecule type" value="Genomic_DNA"/>
</dbReference>
<evidence type="ECO:0008006" key="2">
    <source>
        <dbReference type="Google" id="ProtNLM"/>
    </source>
</evidence>
<gene>
    <name evidence="1" type="ordered locus">Cphamn1_0399</name>
</gene>
<organism evidence="1">
    <name type="scientific">Chlorobium phaeobacteroides (strain BS1)</name>
    <dbReference type="NCBI Taxonomy" id="331678"/>
    <lineage>
        <taxon>Bacteria</taxon>
        <taxon>Pseudomonadati</taxon>
        <taxon>Chlorobiota</taxon>
        <taxon>Chlorobiia</taxon>
        <taxon>Chlorobiales</taxon>
        <taxon>Chlorobiaceae</taxon>
        <taxon>Chlorobium/Pelodictyon group</taxon>
        <taxon>Chlorobium</taxon>
    </lineage>
</organism>
<dbReference type="STRING" id="331678.Cphamn1_0399"/>
<protein>
    <recommendedName>
        <fullName evidence="2">DUF4834 domain-containing protein</fullName>
    </recommendedName>
</protein>
<reference evidence="1" key="1">
    <citation type="submission" date="2008-06" db="EMBL/GenBank/DDBJ databases">
        <title>Complete sequence of Chlorobium phaeobacteroides BS1.</title>
        <authorList>
            <consortium name="US DOE Joint Genome Institute"/>
            <person name="Lucas S."/>
            <person name="Copeland A."/>
            <person name="Lapidus A."/>
            <person name="Glavina del Rio T."/>
            <person name="Dalin E."/>
            <person name="Tice H."/>
            <person name="Bruce D."/>
            <person name="Goodwin L."/>
            <person name="Pitluck S."/>
            <person name="Schmutz J."/>
            <person name="Larimer F."/>
            <person name="Land M."/>
            <person name="Hauser L."/>
            <person name="Kyrpides N."/>
            <person name="Ovchinnikova G."/>
            <person name="Li T."/>
            <person name="Liu Z."/>
            <person name="Zhao F."/>
            <person name="Overmann J."/>
            <person name="Bryant D.A."/>
            <person name="Richardson P."/>
        </authorList>
    </citation>
    <scope>NUCLEOTIDE SEQUENCE [LARGE SCALE GENOMIC DNA]</scope>
    <source>
        <strain evidence="1">BS1</strain>
    </source>
</reference>
<dbReference type="HOGENOM" id="CLU_2750402_0_0_10"/>
<dbReference type="KEGG" id="cpb:Cphamn1_0399"/>
<dbReference type="OrthoDB" id="9991219at2"/>
<proteinExistence type="predicted"/>
<dbReference type="AlphaFoldDB" id="B3ELN5"/>
<name>B3ELN5_CHLPB</name>